<evidence type="ECO:0000313" key="1">
    <source>
        <dbReference type="EMBL" id="ENX02594.1"/>
    </source>
</evidence>
<protein>
    <submittedName>
        <fullName evidence="1">Uncharacterized protein</fullName>
    </submittedName>
</protein>
<dbReference type="PATRIC" id="fig|1217705.3.peg.997"/>
<dbReference type="Proteomes" id="UP000013248">
    <property type="component" value="Unassembled WGS sequence"/>
</dbReference>
<dbReference type="EMBL" id="APRP01000014">
    <property type="protein sequence ID" value="ENX02594.1"/>
    <property type="molecule type" value="Genomic_DNA"/>
</dbReference>
<dbReference type="HOGENOM" id="CLU_117975_0_0_6"/>
<reference evidence="1 2" key="1">
    <citation type="submission" date="2013-02" db="EMBL/GenBank/DDBJ databases">
        <title>The Genome Sequence of Acinetobacter sp. ANC 3862.</title>
        <authorList>
            <consortium name="The Broad Institute Genome Sequencing Platform"/>
            <consortium name="The Broad Institute Genome Sequencing Center for Infectious Disease"/>
            <person name="Cerqueira G."/>
            <person name="Feldgarden M."/>
            <person name="Courvalin P."/>
            <person name="Perichon B."/>
            <person name="Grillot-Courvalin C."/>
            <person name="Clermont D."/>
            <person name="Rocha E."/>
            <person name="Yoon E.-J."/>
            <person name="Nemec A."/>
            <person name="Walker B."/>
            <person name="Young S.K."/>
            <person name="Zeng Q."/>
            <person name="Gargeya S."/>
            <person name="Fitzgerald M."/>
            <person name="Haas B."/>
            <person name="Abouelleil A."/>
            <person name="Alvarado L."/>
            <person name="Arachchi H.M."/>
            <person name="Berlin A.M."/>
            <person name="Chapman S.B."/>
            <person name="Dewar J."/>
            <person name="Goldberg J."/>
            <person name="Griggs A."/>
            <person name="Gujja S."/>
            <person name="Hansen M."/>
            <person name="Howarth C."/>
            <person name="Imamovic A."/>
            <person name="Larimer J."/>
            <person name="McCowan C."/>
            <person name="Murphy C."/>
            <person name="Neiman D."/>
            <person name="Pearson M."/>
            <person name="Priest M."/>
            <person name="Roberts A."/>
            <person name="Saif S."/>
            <person name="Shea T."/>
            <person name="Sisk P."/>
            <person name="Sykes S."/>
            <person name="Wortman J."/>
            <person name="Nusbaum C."/>
            <person name="Birren B."/>
        </authorList>
    </citation>
    <scope>NUCLEOTIDE SEQUENCE [LARGE SCALE GENOMIC DNA]</scope>
    <source>
        <strain evidence="1 2">ANC 3862</strain>
    </source>
</reference>
<accession>N9M282</accession>
<name>N9M282_9GAMM</name>
<evidence type="ECO:0000313" key="2">
    <source>
        <dbReference type="Proteomes" id="UP000013248"/>
    </source>
</evidence>
<dbReference type="STRING" id="1217705.F900_01040"/>
<gene>
    <name evidence="1" type="ORF">F900_01040</name>
</gene>
<dbReference type="eggNOG" id="ENOG50317VR">
    <property type="taxonomic scope" value="Bacteria"/>
</dbReference>
<dbReference type="AlphaFoldDB" id="N9M282"/>
<comment type="caution">
    <text evidence="1">The sequence shown here is derived from an EMBL/GenBank/DDBJ whole genome shotgun (WGS) entry which is preliminary data.</text>
</comment>
<dbReference type="RefSeq" id="WP_005215605.1">
    <property type="nucleotide sequence ID" value="NZ_KB850089.1"/>
</dbReference>
<sequence>MKSDEVRSNAQLVLEAIEDLHAQEQIVTRTTLADLTGLQLSIIDDRLSYLVDTGQIIRVQRGVFVPAIKHRTARMMTKTVLPDGTVSIEIGNATTTVLTLTPREARNLGNLLIGEAMQYSNIELGHHMAIIQSEVSGQMRKLSKQMNDFLDNDNKQGELL</sequence>
<proteinExistence type="predicted"/>
<organism evidence="1 2">
    <name type="scientific">Acinetobacter modestus</name>
    <dbReference type="NCBI Taxonomy" id="1776740"/>
    <lineage>
        <taxon>Bacteria</taxon>
        <taxon>Pseudomonadati</taxon>
        <taxon>Pseudomonadota</taxon>
        <taxon>Gammaproteobacteria</taxon>
        <taxon>Moraxellales</taxon>
        <taxon>Moraxellaceae</taxon>
        <taxon>Acinetobacter</taxon>
    </lineage>
</organism>